<feature type="signal peptide" evidence="2">
    <location>
        <begin position="1"/>
        <end position="18"/>
    </location>
</feature>
<evidence type="ECO:0000313" key="3">
    <source>
        <dbReference type="EMBL" id="MXU91896.1"/>
    </source>
</evidence>
<feature type="chain" id="PRO_5025609566" description="Secreted protein" evidence="2">
    <location>
        <begin position="19"/>
        <end position="126"/>
    </location>
</feature>
<name>A0A6B0UQG2_IXORI</name>
<dbReference type="AlphaFoldDB" id="A0A6B0UQG2"/>
<proteinExistence type="predicted"/>
<evidence type="ECO:0008006" key="4">
    <source>
        <dbReference type="Google" id="ProtNLM"/>
    </source>
</evidence>
<evidence type="ECO:0000256" key="2">
    <source>
        <dbReference type="SAM" id="SignalP"/>
    </source>
</evidence>
<accession>A0A6B0UQG2</accession>
<feature type="region of interest" description="Disordered" evidence="1">
    <location>
        <begin position="53"/>
        <end position="76"/>
    </location>
</feature>
<dbReference type="EMBL" id="GIFC01009813">
    <property type="protein sequence ID" value="MXU91896.1"/>
    <property type="molecule type" value="Transcribed_RNA"/>
</dbReference>
<reference evidence="3" key="1">
    <citation type="submission" date="2019-12" db="EMBL/GenBank/DDBJ databases">
        <title>An insight into the sialome of adult female Ixodes ricinus ticks feeding for 6 days.</title>
        <authorList>
            <person name="Perner J."/>
            <person name="Ribeiro J.M.C."/>
        </authorList>
    </citation>
    <scope>NUCLEOTIDE SEQUENCE</scope>
    <source>
        <strain evidence="3">Semi-engorged</strain>
        <tissue evidence="3">Salivary glands</tissue>
    </source>
</reference>
<sequence>MRVVRLLTFLGTLKVFETRTSLGAGVWTRVGWRGKENSMRASERRGVLARATGAYTPQPPRLQHHPRPANTSRTRVRESLRVPDLHTVPRNTRLRRTASVCCVQHNRFTLWKRGSVGGGRRGCAHS</sequence>
<keyword evidence="2" id="KW-0732">Signal</keyword>
<evidence type="ECO:0000256" key="1">
    <source>
        <dbReference type="SAM" id="MobiDB-lite"/>
    </source>
</evidence>
<organism evidence="3">
    <name type="scientific">Ixodes ricinus</name>
    <name type="common">Common tick</name>
    <name type="synonym">Acarus ricinus</name>
    <dbReference type="NCBI Taxonomy" id="34613"/>
    <lineage>
        <taxon>Eukaryota</taxon>
        <taxon>Metazoa</taxon>
        <taxon>Ecdysozoa</taxon>
        <taxon>Arthropoda</taxon>
        <taxon>Chelicerata</taxon>
        <taxon>Arachnida</taxon>
        <taxon>Acari</taxon>
        <taxon>Parasitiformes</taxon>
        <taxon>Ixodida</taxon>
        <taxon>Ixodoidea</taxon>
        <taxon>Ixodidae</taxon>
        <taxon>Ixodinae</taxon>
        <taxon>Ixodes</taxon>
    </lineage>
</organism>
<protein>
    <recommendedName>
        <fullName evidence="4">Secreted protein</fullName>
    </recommendedName>
</protein>